<feature type="compositionally biased region" description="Low complexity" evidence="6">
    <location>
        <begin position="101"/>
        <end position="110"/>
    </location>
</feature>
<evidence type="ECO:0000256" key="4">
    <source>
        <dbReference type="ARBA" id="ARBA00022756"/>
    </source>
</evidence>
<dbReference type="OrthoDB" id="9760689at2"/>
<dbReference type="PANTHER" id="PTHR43861">
    <property type="entry name" value="TRANS-ACONITATE 2-METHYLTRANSFERASE-RELATED"/>
    <property type="match status" value="1"/>
</dbReference>
<keyword evidence="2 5" id="KW-0808">Transferase</keyword>
<dbReference type="Gene3D" id="3.40.50.150">
    <property type="entry name" value="Vaccinia Virus protein VP39"/>
    <property type="match status" value="1"/>
</dbReference>
<dbReference type="PATRIC" id="fig|1126833.4.peg.2020"/>
<keyword evidence="4 5" id="KW-0093">Biotin biosynthesis</keyword>
<dbReference type="CDD" id="cd02440">
    <property type="entry name" value="AdoMet_MTases"/>
    <property type="match status" value="1"/>
</dbReference>
<dbReference type="KEGG" id="pbj:VN24_09130"/>
<organism evidence="7 8">
    <name type="scientific">Paenibacillus beijingensis</name>
    <dbReference type="NCBI Taxonomy" id="1126833"/>
    <lineage>
        <taxon>Bacteria</taxon>
        <taxon>Bacillati</taxon>
        <taxon>Bacillota</taxon>
        <taxon>Bacilli</taxon>
        <taxon>Bacillales</taxon>
        <taxon>Paenibacillaceae</taxon>
        <taxon>Paenibacillus</taxon>
    </lineage>
</organism>
<dbReference type="EC" id="2.1.1.197" evidence="5"/>
<dbReference type="SUPFAM" id="SSF53335">
    <property type="entry name" value="S-adenosyl-L-methionine-dependent methyltransferases"/>
    <property type="match status" value="1"/>
</dbReference>
<dbReference type="GO" id="GO:0032259">
    <property type="term" value="P:methylation"/>
    <property type="evidence" value="ECO:0007669"/>
    <property type="project" value="UniProtKB-KW"/>
</dbReference>
<sequence length="328" mass="34860">MAGEKKSILRRFNRSAAGSYDTHALVQRSMADRLVHLLAARPVPAGGAAREPAVLEIGCGTGILTEKLLRHLPCASLTAIDLAPAMIEAAKQRVVTAAEATSAAETRGGADPARSCGSGLSHGCASDPGRGRGDDLTLRSRADDGTAPAIHFLAADVETWAAAAPAASFDLIVSNACFQWLRRPEETLGHLRRLLRPGGLLAFTTFGPDTFRELHAAFAAVYCACGLEPQRHGLSFRTVGEWKQMLKQAGFTNVQCDRSLQTECYPTVGDFLHSVKGVGASASEAQAPRGLGARRLFAGMYKEYERHFSIPGGVAATNDLLFIHAVLP</sequence>
<keyword evidence="1 5" id="KW-0489">Methyltransferase</keyword>
<dbReference type="RefSeq" id="WP_045670150.1">
    <property type="nucleotide sequence ID" value="NZ_CP011058.1"/>
</dbReference>
<dbReference type="InterPro" id="IPR011814">
    <property type="entry name" value="BioC"/>
</dbReference>
<keyword evidence="3 5" id="KW-0949">S-adenosyl-L-methionine</keyword>
<evidence type="ECO:0000313" key="8">
    <source>
        <dbReference type="Proteomes" id="UP000032633"/>
    </source>
</evidence>
<comment type="pathway">
    <text evidence="5">Cofactor biosynthesis; biotin biosynthesis.</text>
</comment>
<reference evidence="8" key="2">
    <citation type="submission" date="2015-03" db="EMBL/GenBank/DDBJ databases">
        <title>Genome sequence of Paenibacillus beijingensis strain DSM 24997T.</title>
        <authorList>
            <person name="Kwak Y."/>
            <person name="Shin J.-H."/>
        </authorList>
    </citation>
    <scope>NUCLEOTIDE SEQUENCE [LARGE SCALE GENOMIC DNA]</scope>
    <source>
        <strain evidence="8">DSM 24997</strain>
    </source>
</reference>
<evidence type="ECO:0000256" key="6">
    <source>
        <dbReference type="SAM" id="MobiDB-lite"/>
    </source>
</evidence>
<dbReference type="UniPathway" id="UPA00078"/>
<dbReference type="STRING" id="1126833.VN24_09130"/>
<dbReference type="HAMAP" id="MF_00835">
    <property type="entry name" value="BioC"/>
    <property type="match status" value="1"/>
</dbReference>
<accession>A0A0D5NIC0</accession>
<dbReference type="GO" id="GO:0010340">
    <property type="term" value="F:carboxyl-O-methyltransferase activity"/>
    <property type="evidence" value="ECO:0007669"/>
    <property type="project" value="UniProtKB-UniRule"/>
</dbReference>
<dbReference type="PANTHER" id="PTHR43861:SF1">
    <property type="entry name" value="TRANS-ACONITATE 2-METHYLTRANSFERASE"/>
    <property type="match status" value="1"/>
</dbReference>
<evidence type="ECO:0000256" key="2">
    <source>
        <dbReference type="ARBA" id="ARBA00022679"/>
    </source>
</evidence>
<dbReference type="GO" id="GO:0102130">
    <property type="term" value="F:malonyl-CoA methyltransferase activity"/>
    <property type="evidence" value="ECO:0007669"/>
    <property type="project" value="UniProtKB-EC"/>
</dbReference>
<dbReference type="Proteomes" id="UP000032633">
    <property type="component" value="Chromosome"/>
</dbReference>
<name>A0A0D5NIC0_9BACL</name>
<evidence type="ECO:0000256" key="3">
    <source>
        <dbReference type="ARBA" id="ARBA00022691"/>
    </source>
</evidence>
<feature type="compositionally biased region" description="Basic and acidic residues" evidence="6">
    <location>
        <begin position="129"/>
        <end position="140"/>
    </location>
</feature>
<comment type="similarity">
    <text evidence="5">Belongs to the methyltransferase superfamily.</text>
</comment>
<feature type="region of interest" description="Disordered" evidence="6">
    <location>
        <begin position="101"/>
        <end position="140"/>
    </location>
</feature>
<dbReference type="GO" id="GO:0009102">
    <property type="term" value="P:biotin biosynthetic process"/>
    <property type="evidence" value="ECO:0007669"/>
    <property type="project" value="UniProtKB-UniRule"/>
</dbReference>
<dbReference type="EMBL" id="CP011058">
    <property type="protein sequence ID" value="AJY74717.1"/>
    <property type="molecule type" value="Genomic_DNA"/>
</dbReference>
<reference evidence="7 8" key="1">
    <citation type="journal article" date="2015" name="J. Biotechnol.">
        <title>Complete genome sequence of Paenibacillus beijingensis 7188(T) (=DSM 24997(T)), a novel rhizobacterium from jujube garden soil.</title>
        <authorList>
            <person name="Kwak Y."/>
            <person name="Shin J.H."/>
        </authorList>
    </citation>
    <scope>NUCLEOTIDE SEQUENCE [LARGE SCALE GENOMIC DNA]</scope>
    <source>
        <strain evidence="7 8">DSM 24997</strain>
    </source>
</reference>
<evidence type="ECO:0000313" key="7">
    <source>
        <dbReference type="EMBL" id="AJY74717.1"/>
    </source>
</evidence>
<keyword evidence="8" id="KW-1185">Reference proteome</keyword>
<evidence type="ECO:0000256" key="1">
    <source>
        <dbReference type="ARBA" id="ARBA00022603"/>
    </source>
</evidence>
<protein>
    <recommendedName>
        <fullName evidence="5">Malonyl-[acyl-carrier protein] O-methyltransferase</fullName>
        <shortName evidence="5">Malonyl-ACP O-methyltransferase</shortName>
        <ecNumber evidence="5">2.1.1.197</ecNumber>
    </recommendedName>
    <alternativeName>
        <fullName evidence="5">Biotin synthesis protein BioC</fullName>
    </alternativeName>
</protein>
<proteinExistence type="inferred from homology"/>
<comment type="catalytic activity">
    <reaction evidence="5">
        <text>malonyl-[ACP] + S-adenosyl-L-methionine = malonyl-[ACP] methyl ester + S-adenosyl-L-homocysteine</text>
        <dbReference type="Rhea" id="RHEA:17105"/>
        <dbReference type="Rhea" id="RHEA-COMP:9623"/>
        <dbReference type="Rhea" id="RHEA-COMP:9954"/>
        <dbReference type="ChEBI" id="CHEBI:57856"/>
        <dbReference type="ChEBI" id="CHEBI:59789"/>
        <dbReference type="ChEBI" id="CHEBI:78449"/>
        <dbReference type="ChEBI" id="CHEBI:78845"/>
        <dbReference type="EC" id="2.1.1.197"/>
    </reaction>
</comment>
<comment type="function">
    <text evidence="5">Converts the free carboxyl group of a malonyl-thioester to its methyl ester by transfer of a methyl group from S-adenosyl-L-methionine (SAM). It allows to synthesize pimeloyl-ACP via the fatty acid synthetic pathway.</text>
</comment>
<gene>
    <name evidence="5" type="primary">bioC</name>
    <name evidence="7" type="ORF">VN24_09130</name>
</gene>
<evidence type="ECO:0000256" key="5">
    <source>
        <dbReference type="HAMAP-Rule" id="MF_00835"/>
    </source>
</evidence>
<dbReference type="AlphaFoldDB" id="A0A0D5NIC0"/>
<dbReference type="HOGENOM" id="CLU_046586_2_1_9"/>
<dbReference type="InterPro" id="IPR029063">
    <property type="entry name" value="SAM-dependent_MTases_sf"/>
</dbReference>
<dbReference type="Pfam" id="PF13489">
    <property type="entry name" value="Methyltransf_23"/>
    <property type="match status" value="1"/>
</dbReference>